<name>A0A9P8FZH4_AURME</name>
<organism evidence="2 3">
    <name type="scientific">Aureobasidium melanogenum</name>
    <name type="common">Aureobasidium pullulans var. melanogenum</name>
    <dbReference type="NCBI Taxonomy" id="46634"/>
    <lineage>
        <taxon>Eukaryota</taxon>
        <taxon>Fungi</taxon>
        <taxon>Dikarya</taxon>
        <taxon>Ascomycota</taxon>
        <taxon>Pezizomycotina</taxon>
        <taxon>Dothideomycetes</taxon>
        <taxon>Dothideomycetidae</taxon>
        <taxon>Dothideales</taxon>
        <taxon>Saccotheciaceae</taxon>
        <taxon>Aureobasidium</taxon>
    </lineage>
</organism>
<proteinExistence type="predicted"/>
<feature type="region of interest" description="Disordered" evidence="1">
    <location>
        <begin position="166"/>
        <end position="189"/>
    </location>
</feature>
<evidence type="ECO:0000313" key="2">
    <source>
        <dbReference type="EMBL" id="KAG9985140.1"/>
    </source>
</evidence>
<feature type="non-terminal residue" evidence="2">
    <location>
        <position position="1"/>
    </location>
</feature>
<reference evidence="2" key="2">
    <citation type="submission" date="2021-08" db="EMBL/GenBank/DDBJ databases">
        <authorList>
            <person name="Gostincar C."/>
            <person name="Sun X."/>
            <person name="Song Z."/>
            <person name="Gunde-Cimerman N."/>
        </authorList>
    </citation>
    <scope>NUCLEOTIDE SEQUENCE</scope>
    <source>
        <strain evidence="2">EXF-9298</strain>
    </source>
</reference>
<dbReference type="AlphaFoldDB" id="A0A9P8FZH4"/>
<accession>A0A9P8FZH4</accession>
<feature type="compositionally biased region" description="Polar residues" evidence="1">
    <location>
        <begin position="171"/>
        <end position="189"/>
    </location>
</feature>
<gene>
    <name evidence="2" type="ORF">KCU98_g4923</name>
</gene>
<evidence type="ECO:0000256" key="1">
    <source>
        <dbReference type="SAM" id="MobiDB-lite"/>
    </source>
</evidence>
<sequence>MRAADPAAYQALMEKFKKGMPANLPYWTQDSWPHPPPPSPASTSATTTAWLSAVEALEAKNNNLDKVLEQLETANQQVLGHLQHAYIRQEQTGEAILGLKQGSADMKKAIETLKKQQQFEIVLGKLEKANGQVQGHLQHAYTLQEQTGEAIKGLQKDTVGSKKPIEDLKRQQQQQQMAGPSTPIKSKTSGLRSIPAIKGLQEDIAEDKRAIEDLKKQQVAAALTPSNSKLSSLQSLSGGILGAQTSIPSDASPFDN</sequence>
<dbReference type="Proteomes" id="UP000729357">
    <property type="component" value="Unassembled WGS sequence"/>
</dbReference>
<comment type="caution">
    <text evidence="2">The sequence shown here is derived from an EMBL/GenBank/DDBJ whole genome shotgun (WGS) entry which is preliminary data.</text>
</comment>
<protein>
    <submittedName>
        <fullName evidence="2">Uncharacterized protein</fullName>
    </submittedName>
</protein>
<dbReference type="EMBL" id="JAHFXS010000421">
    <property type="protein sequence ID" value="KAG9985140.1"/>
    <property type="molecule type" value="Genomic_DNA"/>
</dbReference>
<keyword evidence="3" id="KW-1185">Reference proteome</keyword>
<evidence type="ECO:0000313" key="3">
    <source>
        <dbReference type="Proteomes" id="UP000729357"/>
    </source>
</evidence>
<reference evidence="2" key="1">
    <citation type="journal article" date="2021" name="J Fungi (Basel)">
        <title>Virulence traits and population genomics of the black yeast Aureobasidium melanogenum.</title>
        <authorList>
            <person name="Cernosa A."/>
            <person name="Sun X."/>
            <person name="Gostincar C."/>
            <person name="Fang C."/>
            <person name="Gunde-Cimerman N."/>
            <person name="Song Z."/>
        </authorList>
    </citation>
    <scope>NUCLEOTIDE SEQUENCE</scope>
    <source>
        <strain evidence="2">EXF-9298</strain>
    </source>
</reference>